<evidence type="ECO:0000313" key="1">
    <source>
        <dbReference type="EMBL" id="MBX41495.1"/>
    </source>
</evidence>
<organism evidence="1">
    <name type="scientific">Rhizophora mucronata</name>
    <name type="common">Asiatic mangrove</name>
    <dbReference type="NCBI Taxonomy" id="61149"/>
    <lineage>
        <taxon>Eukaryota</taxon>
        <taxon>Viridiplantae</taxon>
        <taxon>Streptophyta</taxon>
        <taxon>Embryophyta</taxon>
        <taxon>Tracheophyta</taxon>
        <taxon>Spermatophyta</taxon>
        <taxon>Magnoliopsida</taxon>
        <taxon>eudicotyledons</taxon>
        <taxon>Gunneridae</taxon>
        <taxon>Pentapetalae</taxon>
        <taxon>rosids</taxon>
        <taxon>fabids</taxon>
        <taxon>Malpighiales</taxon>
        <taxon>Rhizophoraceae</taxon>
        <taxon>Rhizophora</taxon>
    </lineage>
</organism>
<accession>A0A2P2NG89</accession>
<protein>
    <submittedName>
        <fullName evidence="1">Uncharacterized protein</fullName>
    </submittedName>
</protein>
<dbReference type="EMBL" id="GGEC01061011">
    <property type="protein sequence ID" value="MBX41495.1"/>
    <property type="molecule type" value="Transcribed_RNA"/>
</dbReference>
<sequence length="99" mass="10489">MRIGAEALIPDITAGGGAEGVATIIGIEVGRILKEPISRHGIIIIFREIQEIIDHEQVARFLVGDPLVCQKLGGSGGGAIVAIDEDFRCLHLCNILCVC</sequence>
<proteinExistence type="predicted"/>
<reference evidence="1" key="1">
    <citation type="submission" date="2018-02" db="EMBL/GenBank/DDBJ databases">
        <title>Rhizophora mucronata_Transcriptome.</title>
        <authorList>
            <person name="Meera S.P."/>
            <person name="Sreeshan A."/>
            <person name="Augustine A."/>
        </authorList>
    </citation>
    <scope>NUCLEOTIDE SEQUENCE</scope>
    <source>
        <tissue evidence="1">Leaf</tissue>
    </source>
</reference>
<dbReference type="AlphaFoldDB" id="A0A2P2NG89"/>
<name>A0A2P2NG89_RHIMU</name>